<proteinExistence type="predicted"/>
<protein>
    <submittedName>
        <fullName evidence="1">Uncharacterized protein</fullName>
    </submittedName>
</protein>
<reference evidence="1" key="1">
    <citation type="journal article" date="2021" name="PeerJ">
        <title>Extensive microbial diversity within the chicken gut microbiome revealed by metagenomics and culture.</title>
        <authorList>
            <person name="Gilroy R."/>
            <person name="Ravi A."/>
            <person name="Getino M."/>
            <person name="Pursley I."/>
            <person name="Horton D.L."/>
            <person name="Alikhan N.F."/>
            <person name="Baker D."/>
            <person name="Gharbi K."/>
            <person name="Hall N."/>
            <person name="Watson M."/>
            <person name="Adriaenssens E.M."/>
            <person name="Foster-Nyarko E."/>
            <person name="Jarju S."/>
            <person name="Secka A."/>
            <person name="Antonio M."/>
            <person name="Oren A."/>
            <person name="Chaudhuri R.R."/>
            <person name="La Ragione R."/>
            <person name="Hildebrand F."/>
            <person name="Pallen M.J."/>
        </authorList>
    </citation>
    <scope>NUCLEOTIDE SEQUENCE</scope>
    <source>
        <strain evidence="1">USAMLcec4-12693</strain>
    </source>
</reference>
<dbReference type="EMBL" id="DYXE01000011">
    <property type="protein sequence ID" value="HJH48893.1"/>
    <property type="molecule type" value="Genomic_DNA"/>
</dbReference>
<accession>A0A9D2VWA9</accession>
<evidence type="ECO:0000313" key="1">
    <source>
        <dbReference type="EMBL" id="HJH48893.1"/>
    </source>
</evidence>
<organism evidence="1 2">
    <name type="scientific">Merdimonas faecis</name>
    <dbReference type="NCBI Taxonomy" id="1653435"/>
    <lineage>
        <taxon>Bacteria</taxon>
        <taxon>Bacillati</taxon>
        <taxon>Bacillota</taxon>
        <taxon>Clostridia</taxon>
        <taxon>Lachnospirales</taxon>
        <taxon>Lachnospiraceae</taxon>
        <taxon>Merdimonas</taxon>
    </lineage>
</organism>
<dbReference type="RefSeq" id="WP_277258431.1">
    <property type="nucleotide sequence ID" value="NZ_CAKNNN010000044.1"/>
</dbReference>
<name>A0A9D2VWA9_9FIRM</name>
<dbReference type="AlphaFoldDB" id="A0A9D2VWA9"/>
<dbReference type="Proteomes" id="UP000813420">
    <property type="component" value="Unassembled WGS sequence"/>
</dbReference>
<sequence>MRQYCTKLKKTEELEKIICNKCGKEILVCGGVPQEDVLEVEKRWGYHSRKDNQVDHFDLCEDCYDELVSGFRIQIED</sequence>
<reference evidence="1" key="2">
    <citation type="submission" date="2021-09" db="EMBL/GenBank/DDBJ databases">
        <authorList>
            <person name="Gilroy R."/>
        </authorList>
    </citation>
    <scope>NUCLEOTIDE SEQUENCE</scope>
    <source>
        <strain evidence="1">USAMLcec4-12693</strain>
    </source>
</reference>
<evidence type="ECO:0000313" key="2">
    <source>
        <dbReference type="Proteomes" id="UP000813420"/>
    </source>
</evidence>
<gene>
    <name evidence="1" type="ORF">K8V39_01355</name>
</gene>
<comment type="caution">
    <text evidence="1">The sequence shown here is derived from an EMBL/GenBank/DDBJ whole genome shotgun (WGS) entry which is preliminary data.</text>
</comment>